<dbReference type="PROSITE" id="PS50995">
    <property type="entry name" value="HTH_MARR_2"/>
    <property type="match status" value="1"/>
</dbReference>
<accession>A0A3N2CY61</accession>
<dbReference type="EMBL" id="RKHO01000001">
    <property type="protein sequence ID" value="ROR92393.1"/>
    <property type="molecule type" value="Genomic_DNA"/>
</dbReference>
<organism evidence="2 3">
    <name type="scientific">Nocardioides aurantiacus</name>
    <dbReference type="NCBI Taxonomy" id="86796"/>
    <lineage>
        <taxon>Bacteria</taxon>
        <taxon>Bacillati</taxon>
        <taxon>Actinomycetota</taxon>
        <taxon>Actinomycetes</taxon>
        <taxon>Propionibacteriales</taxon>
        <taxon>Nocardioidaceae</taxon>
        <taxon>Nocardioides</taxon>
    </lineage>
</organism>
<dbReference type="InterPro" id="IPR036390">
    <property type="entry name" value="WH_DNA-bd_sf"/>
</dbReference>
<dbReference type="RefSeq" id="WP_123392035.1">
    <property type="nucleotide sequence ID" value="NZ_RKHO01000001.1"/>
</dbReference>
<dbReference type="GO" id="GO:0003677">
    <property type="term" value="F:DNA binding"/>
    <property type="evidence" value="ECO:0007669"/>
    <property type="project" value="UniProtKB-KW"/>
</dbReference>
<dbReference type="PANTHER" id="PTHR39515:SF2">
    <property type="entry name" value="HTH-TYPE TRANSCRIPTIONAL REGULATOR RV0880"/>
    <property type="match status" value="1"/>
</dbReference>
<dbReference type="PANTHER" id="PTHR39515">
    <property type="entry name" value="CONSERVED PROTEIN"/>
    <property type="match status" value="1"/>
</dbReference>
<dbReference type="InterPro" id="IPR000835">
    <property type="entry name" value="HTH_MarR-typ"/>
</dbReference>
<keyword evidence="3" id="KW-1185">Reference proteome</keyword>
<dbReference type="Pfam" id="PF12802">
    <property type="entry name" value="MarR_2"/>
    <property type="match status" value="1"/>
</dbReference>
<keyword evidence="2" id="KW-0238">DNA-binding</keyword>
<dbReference type="SUPFAM" id="SSF46785">
    <property type="entry name" value="Winged helix' DNA-binding domain"/>
    <property type="match status" value="1"/>
</dbReference>
<dbReference type="InterPro" id="IPR052526">
    <property type="entry name" value="HTH-type_Bedaq_tolerance"/>
</dbReference>
<evidence type="ECO:0000313" key="2">
    <source>
        <dbReference type="EMBL" id="ROR92393.1"/>
    </source>
</evidence>
<comment type="caution">
    <text evidence="2">The sequence shown here is derived from an EMBL/GenBank/DDBJ whole genome shotgun (WGS) entry which is preliminary data.</text>
</comment>
<dbReference type="Gene3D" id="1.10.10.10">
    <property type="entry name" value="Winged helix-like DNA-binding domain superfamily/Winged helix DNA-binding domain"/>
    <property type="match status" value="1"/>
</dbReference>
<reference evidence="2 3" key="1">
    <citation type="submission" date="2018-11" db="EMBL/GenBank/DDBJ databases">
        <title>Sequencing the genomes of 1000 actinobacteria strains.</title>
        <authorList>
            <person name="Klenk H.-P."/>
        </authorList>
    </citation>
    <scope>NUCLEOTIDE SEQUENCE [LARGE SCALE GENOMIC DNA]</scope>
    <source>
        <strain evidence="2 3">DSM 12652</strain>
    </source>
</reference>
<dbReference type="GO" id="GO:0003700">
    <property type="term" value="F:DNA-binding transcription factor activity"/>
    <property type="evidence" value="ECO:0007669"/>
    <property type="project" value="InterPro"/>
</dbReference>
<feature type="domain" description="HTH marR-type" evidence="1">
    <location>
        <begin position="18"/>
        <end position="155"/>
    </location>
</feature>
<dbReference type="SMART" id="SM00347">
    <property type="entry name" value="HTH_MARR"/>
    <property type="match status" value="1"/>
</dbReference>
<dbReference type="OrthoDB" id="122135at2"/>
<proteinExistence type="predicted"/>
<evidence type="ECO:0000259" key="1">
    <source>
        <dbReference type="PROSITE" id="PS50995"/>
    </source>
</evidence>
<sequence>MSTTSPAAGLEPRRTEAVSGLFDALLEFSRSVRARGSDWATLSDDLSRGDLVTLGVVGVHEAIRPGHIAAKLGVDPSVVSRQLAGLHRLGLVARGTDPADRRAELISLTPAGHERLREARRTMCAALGDRLDHWDVEQVVQATAVVEDLGRRLHEPFSRPLPTTTHAAVKERP</sequence>
<protein>
    <submittedName>
        <fullName evidence="2">DNA-binding MarR family transcriptional regulator</fullName>
    </submittedName>
</protein>
<dbReference type="Proteomes" id="UP000281738">
    <property type="component" value="Unassembled WGS sequence"/>
</dbReference>
<gene>
    <name evidence="2" type="ORF">EDD33_3283</name>
</gene>
<name>A0A3N2CY61_9ACTN</name>
<dbReference type="InterPro" id="IPR036388">
    <property type="entry name" value="WH-like_DNA-bd_sf"/>
</dbReference>
<dbReference type="AlphaFoldDB" id="A0A3N2CY61"/>
<evidence type="ECO:0000313" key="3">
    <source>
        <dbReference type="Proteomes" id="UP000281738"/>
    </source>
</evidence>